<dbReference type="PANTHER" id="PTHR22930:SF281">
    <property type="entry name" value="NUCLEASE"/>
    <property type="match status" value="1"/>
</dbReference>
<protein>
    <submittedName>
        <fullName evidence="1">Uncharacterized protein</fullName>
    </submittedName>
</protein>
<dbReference type="EMBL" id="JANJYI010000007">
    <property type="protein sequence ID" value="KAK2640905.1"/>
    <property type="molecule type" value="Genomic_DNA"/>
</dbReference>
<evidence type="ECO:0000313" key="1">
    <source>
        <dbReference type="EMBL" id="KAK2640905.1"/>
    </source>
</evidence>
<dbReference type="AlphaFoldDB" id="A0AAD9WSL4"/>
<comment type="caution">
    <text evidence="1">The sequence shown here is derived from an EMBL/GenBank/DDBJ whole genome shotgun (WGS) entry which is preliminary data.</text>
</comment>
<accession>A0AAD9WSL4</accession>
<name>A0AAD9WSL4_9ROSI</name>
<proteinExistence type="predicted"/>
<reference evidence="1" key="1">
    <citation type="journal article" date="2023" name="Plant J.">
        <title>Genome sequences and population genomics provide insights into the demographic history, inbreeding, and mutation load of two 'living fossil' tree species of Dipteronia.</title>
        <authorList>
            <person name="Feng Y."/>
            <person name="Comes H.P."/>
            <person name="Chen J."/>
            <person name="Zhu S."/>
            <person name="Lu R."/>
            <person name="Zhang X."/>
            <person name="Li P."/>
            <person name="Qiu J."/>
            <person name="Olsen K.M."/>
            <person name="Qiu Y."/>
        </authorList>
    </citation>
    <scope>NUCLEOTIDE SEQUENCE</scope>
    <source>
        <strain evidence="1">KIB01</strain>
    </source>
</reference>
<organism evidence="1 2">
    <name type="scientific">Dipteronia dyeriana</name>
    <dbReference type="NCBI Taxonomy" id="168575"/>
    <lineage>
        <taxon>Eukaryota</taxon>
        <taxon>Viridiplantae</taxon>
        <taxon>Streptophyta</taxon>
        <taxon>Embryophyta</taxon>
        <taxon>Tracheophyta</taxon>
        <taxon>Spermatophyta</taxon>
        <taxon>Magnoliopsida</taxon>
        <taxon>eudicotyledons</taxon>
        <taxon>Gunneridae</taxon>
        <taxon>Pentapetalae</taxon>
        <taxon>rosids</taxon>
        <taxon>malvids</taxon>
        <taxon>Sapindales</taxon>
        <taxon>Sapindaceae</taxon>
        <taxon>Hippocastanoideae</taxon>
        <taxon>Acereae</taxon>
        <taxon>Dipteronia</taxon>
    </lineage>
</organism>
<dbReference type="Proteomes" id="UP001280121">
    <property type="component" value="Unassembled WGS sequence"/>
</dbReference>
<evidence type="ECO:0000313" key="2">
    <source>
        <dbReference type="Proteomes" id="UP001280121"/>
    </source>
</evidence>
<dbReference type="InterPro" id="IPR045249">
    <property type="entry name" value="HARBI1-like"/>
</dbReference>
<keyword evidence="2" id="KW-1185">Reference proteome</keyword>
<gene>
    <name evidence="1" type="ORF">Ddye_022668</name>
</gene>
<sequence>MHTHQMSEHQGKVKDCKMNPYRIKADLEDPNENLMEEDIEDHEESKEKEQTEFLLLCVKSRTWEILPLSSVVGASPCIWYVERDKTTWDYFFLPQELRMDRNAFAIFCDLLKTCGGLLVDFNVTKEEQVVTFVNILAHRNKNRSIQGCLGALDRTYIEVTAPEYDKPRYQTRKGHIATNVLGACTRDLKFEYVLSGWEGSAQTRVLRDAITRHNGLNVLFGKGIPTVKVFLYHIEVQGNFDMFDRHNCTLEEDNVIISIIEEIVADSDRCDNGSFRAGAYEQVVSKMREKN</sequence>
<dbReference type="PANTHER" id="PTHR22930">
    <property type="match status" value="1"/>
</dbReference>